<dbReference type="SUPFAM" id="SSF50998">
    <property type="entry name" value="Quinoprotein alcohol dehydrogenase-like"/>
    <property type="match status" value="1"/>
</dbReference>
<accession>A0A3L8Q4Z5</accession>
<evidence type="ECO:0000313" key="3">
    <source>
        <dbReference type="Proteomes" id="UP000276834"/>
    </source>
</evidence>
<dbReference type="PRINTS" id="PR01850">
    <property type="entry name" value="GROUCHOFAMLY"/>
</dbReference>
<feature type="non-terminal residue" evidence="2">
    <location>
        <position position="1"/>
    </location>
</feature>
<evidence type="ECO:0000256" key="1">
    <source>
        <dbReference type="ARBA" id="ARBA00005969"/>
    </source>
</evidence>
<dbReference type="InterPro" id="IPR009146">
    <property type="entry name" value="Groucho_enhance"/>
</dbReference>
<dbReference type="AlphaFoldDB" id="A0A3L8Q4Z5"/>
<dbReference type="GO" id="GO:0005634">
    <property type="term" value="C:nucleus"/>
    <property type="evidence" value="ECO:0007669"/>
    <property type="project" value="InterPro"/>
</dbReference>
<keyword evidence="3" id="KW-1185">Reference proteome</keyword>
<dbReference type="InterPro" id="IPR011047">
    <property type="entry name" value="Quinoprotein_ADH-like_sf"/>
</dbReference>
<dbReference type="Gene3D" id="2.130.10.10">
    <property type="entry name" value="YVTN repeat-like/Quinoprotein amine dehydrogenase"/>
    <property type="match status" value="1"/>
</dbReference>
<dbReference type="PANTHER" id="PTHR10814:SF4">
    <property type="entry name" value="TRANSDUCIN-LIKE ENHANCER PROTEIN 2"/>
    <property type="match status" value="1"/>
</dbReference>
<dbReference type="Proteomes" id="UP000276834">
    <property type="component" value="Unassembled WGS sequence"/>
</dbReference>
<dbReference type="GO" id="GO:0090090">
    <property type="term" value="P:negative regulation of canonical Wnt signaling pathway"/>
    <property type="evidence" value="ECO:0007669"/>
    <property type="project" value="TreeGrafter"/>
</dbReference>
<organism evidence="2 3">
    <name type="scientific">Chloebia gouldiae</name>
    <name type="common">Gouldian finch</name>
    <name type="synonym">Erythrura gouldiae</name>
    <dbReference type="NCBI Taxonomy" id="44316"/>
    <lineage>
        <taxon>Eukaryota</taxon>
        <taxon>Metazoa</taxon>
        <taxon>Chordata</taxon>
        <taxon>Craniata</taxon>
        <taxon>Vertebrata</taxon>
        <taxon>Euteleostomi</taxon>
        <taxon>Archelosauria</taxon>
        <taxon>Archosauria</taxon>
        <taxon>Dinosauria</taxon>
        <taxon>Saurischia</taxon>
        <taxon>Theropoda</taxon>
        <taxon>Coelurosauria</taxon>
        <taxon>Aves</taxon>
        <taxon>Neognathae</taxon>
        <taxon>Neoaves</taxon>
        <taxon>Telluraves</taxon>
        <taxon>Australaves</taxon>
        <taxon>Passeriformes</taxon>
        <taxon>Passeroidea</taxon>
        <taxon>Passeridae</taxon>
        <taxon>Chloebia</taxon>
    </lineage>
</organism>
<protein>
    <submittedName>
        <fullName evidence="2">Uncharacterized protein</fullName>
    </submittedName>
</protein>
<comment type="caution">
    <text evidence="2">The sequence shown here is derived from an EMBL/GenBank/DDBJ whole genome shotgun (WGS) entry which is preliminary data.</text>
</comment>
<sequence>KWFVSTGKDNLLNAWRAPYGASIFQSKESSSVLSCDISVNDKFIVTGSGDKKATVYEVVY</sequence>
<dbReference type="InterPro" id="IPR015943">
    <property type="entry name" value="WD40/YVTN_repeat-like_dom_sf"/>
</dbReference>
<proteinExistence type="inferred from homology"/>
<dbReference type="GO" id="GO:0005667">
    <property type="term" value="C:transcription regulator complex"/>
    <property type="evidence" value="ECO:0007669"/>
    <property type="project" value="TreeGrafter"/>
</dbReference>
<gene>
    <name evidence="2" type="ORF">DV515_00019348</name>
</gene>
<comment type="similarity">
    <text evidence="1">Belongs to the WD repeat Groucho/TLE family.</text>
</comment>
<dbReference type="PANTHER" id="PTHR10814">
    <property type="entry name" value="TRANSDUCIN-LIKE ENHANCER PROTEIN"/>
    <property type="match status" value="1"/>
</dbReference>
<evidence type="ECO:0000313" key="2">
    <source>
        <dbReference type="EMBL" id="RLV62407.1"/>
    </source>
</evidence>
<reference evidence="2 3" key="1">
    <citation type="journal article" date="2018" name="Proc. R. Soc. B">
        <title>A non-coding region near Follistatin controls head colour polymorphism in the Gouldian finch.</title>
        <authorList>
            <person name="Toomey M.B."/>
            <person name="Marques C.I."/>
            <person name="Andrade P."/>
            <person name="Araujo P.M."/>
            <person name="Sabatino S."/>
            <person name="Gazda M.A."/>
            <person name="Afonso S."/>
            <person name="Lopes R.J."/>
            <person name="Corbo J.C."/>
            <person name="Carneiro M."/>
        </authorList>
    </citation>
    <scope>NUCLEOTIDE SEQUENCE [LARGE SCALE GENOMIC DNA]</scope>
    <source>
        <strain evidence="2">Red01</strain>
        <tissue evidence="2">Muscle</tissue>
    </source>
</reference>
<name>A0A3L8Q4Z5_CHLGU</name>
<dbReference type="GO" id="GO:0003714">
    <property type="term" value="F:transcription corepressor activity"/>
    <property type="evidence" value="ECO:0007669"/>
    <property type="project" value="TreeGrafter"/>
</dbReference>
<dbReference type="EMBL" id="QUSF01007770">
    <property type="protein sequence ID" value="RLV62407.1"/>
    <property type="molecule type" value="Genomic_DNA"/>
</dbReference>
<dbReference type="OrthoDB" id="2624652at2759"/>